<gene>
    <name evidence="1" type="ORF">BDV29DRAFT_196156</name>
</gene>
<dbReference type="OrthoDB" id="5337308at2759"/>
<reference evidence="1 2" key="1">
    <citation type="submission" date="2019-04" db="EMBL/GenBank/DDBJ databases">
        <title>Friends and foes A comparative genomics study of 23 Aspergillus species from section Flavi.</title>
        <authorList>
            <consortium name="DOE Joint Genome Institute"/>
            <person name="Kjaerbolling I."/>
            <person name="Vesth T."/>
            <person name="Frisvad J.C."/>
            <person name="Nybo J.L."/>
            <person name="Theobald S."/>
            <person name="Kildgaard S."/>
            <person name="Isbrandt T."/>
            <person name="Kuo A."/>
            <person name="Sato A."/>
            <person name="Lyhne E.K."/>
            <person name="Kogle M.E."/>
            <person name="Wiebenga A."/>
            <person name="Kun R.S."/>
            <person name="Lubbers R.J."/>
            <person name="Makela M.R."/>
            <person name="Barry K."/>
            <person name="Chovatia M."/>
            <person name="Clum A."/>
            <person name="Daum C."/>
            <person name="Haridas S."/>
            <person name="He G."/>
            <person name="LaButti K."/>
            <person name="Lipzen A."/>
            <person name="Mondo S."/>
            <person name="Riley R."/>
            <person name="Salamov A."/>
            <person name="Simmons B.A."/>
            <person name="Magnuson J.K."/>
            <person name="Henrissat B."/>
            <person name="Mortensen U.H."/>
            <person name="Larsen T.O."/>
            <person name="Devries R.P."/>
            <person name="Grigoriev I.V."/>
            <person name="Machida M."/>
            <person name="Baker S.E."/>
            <person name="Andersen M.R."/>
        </authorList>
    </citation>
    <scope>NUCLEOTIDE SEQUENCE [LARGE SCALE GENOMIC DNA]</scope>
    <source>
        <strain evidence="1 2">CBS 151.66</strain>
    </source>
</reference>
<protein>
    <submittedName>
        <fullName evidence="1">Uncharacterized protein</fullName>
    </submittedName>
</protein>
<dbReference type="AlphaFoldDB" id="A0A5N5WH69"/>
<name>A0A5N5WH69_9EURO</name>
<sequence length="247" mass="27698">MDGDQEAANHAVSASTSQWTNYGDLSRYGWTVDTDRDAGDTMAQDVLEDAFEELNIDGDQNKKYKIIHSRPVTVDGKSYKETGGYYQSLFNVNAGLIVADDNSSPENEKKKEQWPKSDFVPLRQWSDVLFLLWERVAKDKTSGLSHVIRSIVINAETLATMRQAIGEAEDFSAWNKLSPMKEKGKTFRPGQDEYYALLYSPNGRGIGWLLTQHKAQLGLRTVSSITVFGADGEAALYFKIDPVEKKD</sequence>
<evidence type="ECO:0000313" key="2">
    <source>
        <dbReference type="Proteomes" id="UP000326565"/>
    </source>
</evidence>
<evidence type="ECO:0000313" key="1">
    <source>
        <dbReference type="EMBL" id="KAB8067803.1"/>
    </source>
</evidence>
<proteinExistence type="predicted"/>
<dbReference type="Proteomes" id="UP000326565">
    <property type="component" value="Unassembled WGS sequence"/>
</dbReference>
<accession>A0A5N5WH69</accession>
<keyword evidence="2" id="KW-1185">Reference proteome</keyword>
<dbReference type="EMBL" id="ML732443">
    <property type="protein sequence ID" value="KAB8067803.1"/>
    <property type="molecule type" value="Genomic_DNA"/>
</dbReference>
<organism evidence="1 2">
    <name type="scientific">Aspergillus leporis</name>
    <dbReference type="NCBI Taxonomy" id="41062"/>
    <lineage>
        <taxon>Eukaryota</taxon>
        <taxon>Fungi</taxon>
        <taxon>Dikarya</taxon>
        <taxon>Ascomycota</taxon>
        <taxon>Pezizomycotina</taxon>
        <taxon>Eurotiomycetes</taxon>
        <taxon>Eurotiomycetidae</taxon>
        <taxon>Eurotiales</taxon>
        <taxon>Aspergillaceae</taxon>
        <taxon>Aspergillus</taxon>
        <taxon>Aspergillus subgen. Circumdati</taxon>
    </lineage>
</organism>